<dbReference type="PATRIC" id="fig|1348663.4.peg.4609"/>
<dbReference type="EMBL" id="JNBY01000095">
    <property type="protein sequence ID" value="KDN83289.1"/>
    <property type="molecule type" value="Genomic_DNA"/>
</dbReference>
<dbReference type="PANTHER" id="PTHR40114">
    <property type="entry name" value="SLR0698 PROTEIN"/>
    <property type="match status" value="1"/>
</dbReference>
<gene>
    <name evidence="4" type="ORF">KCH_47710</name>
</gene>
<dbReference type="eggNOG" id="COG2954">
    <property type="taxonomic scope" value="Bacteria"/>
</dbReference>
<comment type="caution">
    <text evidence="4">The sequence shown here is derived from an EMBL/GenBank/DDBJ whole genome shotgun (WGS) entry which is preliminary data.</text>
</comment>
<evidence type="ECO:0000313" key="4">
    <source>
        <dbReference type="EMBL" id="KDN83289.1"/>
    </source>
</evidence>
<accession>A0A066YTI6</accession>
<dbReference type="InterPro" id="IPR023577">
    <property type="entry name" value="CYTH_domain"/>
</dbReference>
<protein>
    <recommendedName>
        <fullName evidence="3">CYTH domain-containing protein</fullName>
    </recommendedName>
</protein>
<dbReference type="CDD" id="cd07761">
    <property type="entry name" value="CYTH-like_CthTTM-like"/>
    <property type="match status" value="1"/>
</dbReference>
<organism evidence="4 5">
    <name type="scientific">Kitasatospora cheerisanensis KCTC 2395</name>
    <dbReference type="NCBI Taxonomy" id="1348663"/>
    <lineage>
        <taxon>Bacteria</taxon>
        <taxon>Bacillati</taxon>
        <taxon>Actinomycetota</taxon>
        <taxon>Actinomycetes</taxon>
        <taxon>Kitasatosporales</taxon>
        <taxon>Streptomycetaceae</taxon>
        <taxon>Kitasatospora</taxon>
    </lineage>
</organism>
<dbReference type="Pfam" id="PF01928">
    <property type="entry name" value="CYTH"/>
    <property type="match status" value="1"/>
</dbReference>
<dbReference type="Proteomes" id="UP000027178">
    <property type="component" value="Unassembled WGS sequence"/>
</dbReference>
<dbReference type="Gene3D" id="2.40.320.10">
    <property type="entry name" value="Hypothetical Protein Pfu-838710-001"/>
    <property type="match status" value="1"/>
</dbReference>
<dbReference type="OrthoDB" id="9805588at2"/>
<proteinExistence type="predicted"/>
<feature type="region of interest" description="Disordered" evidence="2">
    <location>
        <begin position="126"/>
        <end position="156"/>
    </location>
</feature>
<sequence>MALEIERKFLVPDGESVPDGREFEVRQGYLVLGPDGAEARVRDQDGACSLTVKRGAGLVRGEWETPLAAEQFEALWPATEHARVAKTRRVVPLGRHEAVVDTFHGRLAGLRTVEVEFADREDAAAFTPPPWFGPEVTDRADLKNQHLATAAGPPRP</sequence>
<keyword evidence="5" id="KW-1185">Reference proteome</keyword>
<dbReference type="PANTHER" id="PTHR40114:SF1">
    <property type="entry name" value="SLR0698 PROTEIN"/>
    <property type="match status" value="1"/>
</dbReference>
<feature type="active site" description="Proton acceptor" evidence="1">
    <location>
        <position position="29"/>
    </location>
</feature>
<evidence type="ECO:0000256" key="2">
    <source>
        <dbReference type="SAM" id="MobiDB-lite"/>
    </source>
</evidence>
<name>A0A066YTI6_9ACTN</name>
<evidence type="ECO:0000313" key="5">
    <source>
        <dbReference type="Proteomes" id="UP000027178"/>
    </source>
</evidence>
<dbReference type="HOGENOM" id="CLU_109545_0_0_11"/>
<evidence type="ECO:0000256" key="1">
    <source>
        <dbReference type="PIRSR" id="PIRSR016487-1"/>
    </source>
</evidence>
<dbReference type="SUPFAM" id="SSF55154">
    <property type="entry name" value="CYTH-like phosphatases"/>
    <property type="match status" value="1"/>
</dbReference>
<dbReference type="RefSeq" id="WP_035865573.1">
    <property type="nucleotide sequence ID" value="NZ_KK853997.1"/>
</dbReference>
<evidence type="ECO:0000259" key="3">
    <source>
        <dbReference type="SMART" id="SM01118"/>
    </source>
</evidence>
<feature type="domain" description="CYTH" evidence="3">
    <location>
        <begin position="2"/>
        <end position="149"/>
    </location>
</feature>
<dbReference type="SMART" id="SM01118">
    <property type="entry name" value="CYTH"/>
    <property type="match status" value="1"/>
</dbReference>
<dbReference type="PIRSF" id="PIRSF016487">
    <property type="entry name" value="CYTH_UCP016487"/>
    <property type="match status" value="1"/>
</dbReference>
<dbReference type="InterPro" id="IPR012042">
    <property type="entry name" value="NeuTTM/CthTTM-like"/>
</dbReference>
<dbReference type="AlphaFoldDB" id="A0A066YTI6"/>
<reference evidence="4 5" key="1">
    <citation type="submission" date="2014-05" db="EMBL/GenBank/DDBJ databases">
        <title>Draft Genome Sequence of Kitasatospora cheerisanensis KCTC 2395.</title>
        <authorList>
            <person name="Nam D.H."/>
        </authorList>
    </citation>
    <scope>NUCLEOTIDE SEQUENCE [LARGE SCALE GENOMIC DNA]</scope>
    <source>
        <strain evidence="4 5">KCTC 2395</strain>
    </source>
</reference>
<dbReference type="InterPro" id="IPR033469">
    <property type="entry name" value="CYTH-like_dom_sf"/>
</dbReference>